<dbReference type="EMBL" id="JACRSO010000006">
    <property type="protein sequence ID" value="MBC8530077.1"/>
    <property type="molecule type" value="Genomic_DNA"/>
</dbReference>
<dbReference type="PANTHER" id="PTHR43025">
    <property type="entry name" value="MONOGALACTOSYLDIACYLGLYCEROL SYNTHASE"/>
    <property type="match status" value="1"/>
</dbReference>
<evidence type="ECO:0000259" key="5">
    <source>
        <dbReference type="Pfam" id="PF04101"/>
    </source>
</evidence>
<dbReference type="Pfam" id="PF04101">
    <property type="entry name" value="Glyco_tran_28_C"/>
    <property type="match status" value="1"/>
</dbReference>
<dbReference type="PANTHER" id="PTHR43025:SF3">
    <property type="entry name" value="MONOGALACTOSYLDIACYLGLYCEROL SYNTHASE 1, CHLOROPLASTIC"/>
    <property type="match status" value="1"/>
</dbReference>
<dbReference type="InterPro" id="IPR009695">
    <property type="entry name" value="Diacylglyc_glucosyltr_N"/>
</dbReference>
<dbReference type="GO" id="GO:0009247">
    <property type="term" value="P:glycolipid biosynthetic process"/>
    <property type="evidence" value="ECO:0007669"/>
    <property type="project" value="InterPro"/>
</dbReference>
<keyword evidence="3" id="KW-0328">Glycosyltransferase</keyword>
<evidence type="ECO:0000259" key="6">
    <source>
        <dbReference type="Pfam" id="PF06925"/>
    </source>
</evidence>
<name>A0A926D205_9FIRM</name>
<accession>A0A926D205</accession>
<comment type="caution">
    <text evidence="7">The sequence shown here is derived from an EMBL/GenBank/DDBJ whole genome shotgun (WGS) entry which is preliminary data.</text>
</comment>
<evidence type="ECO:0000313" key="8">
    <source>
        <dbReference type="Proteomes" id="UP000654279"/>
    </source>
</evidence>
<feature type="domain" description="Diacylglycerol glucosyltransferase N-terminal" evidence="6">
    <location>
        <begin position="19"/>
        <end position="182"/>
    </location>
</feature>
<gene>
    <name evidence="7" type="ORF">H8699_11610</name>
</gene>
<dbReference type="GO" id="GO:0016758">
    <property type="term" value="F:hexosyltransferase activity"/>
    <property type="evidence" value="ECO:0007669"/>
    <property type="project" value="InterPro"/>
</dbReference>
<evidence type="ECO:0000256" key="2">
    <source>
        <dbReference type="ARBA" id="ARBA00006962"/>
    </source>
</evidence>
<dbReference type="Pfam" id="PF06925">
    <property type="entry name" value="MGDG_synth"/>
    <property type="match status" value="1"/>
</dbReference>
<dbReference type="RefSeq" id="WP_249285832.1">
    <property type="nucleotide sequence ID" value="NZ_JACRSO010000006.1"/>
</dbReference>
<evidence type="ECO:0000256" key="4">
    <source>
        <dbReference type="ARBA" id="ARBA00022679"/>
    </source>
</evidence>
<sequence>MTEEQIDVLVIYSSFGTGHLQVARTVKDYLARLHPEWKIECVDQLDVIRSPIQNIGRKLYNRMDRLYRPLYAFGYYITKNVPMGNWTKKAGRIYDAKMFGEYIARRMPRLIVSVFPAVNGACALLKNLGMNIPIASIVTDAAVHAEWLYREVSLYFVMDEQTREGCIKYGIEPERIFATGIPTRTIFEKQYDRAETRRKYGMDPDLPALMISAGGMGFIDTMKTMVRHAQETELPIQVVLITGRNQKAMQIMKEYAKEAKIKIILPGYVENMAEMMQACDAILTKPGGLTMSEVLVCGLPMIAYDPVPGQETANLRFLTQHGAARHLKSCSQMKQMLEDVLFNEETRRSMREACLRISCPKAGQISAEKMAALVEEVEE</sequence>
<keyword evidence="4" id="KW-0808">Transferase</keyword>
<dbReference type="AlphaFoldDB" id="A0A926D205"/>
<evidence type="ECO:0000256" key="1">
    <source>
        <dbReference type="ARBA" id="ARBA00004370"/>
    </source>
</evidence>
<dbReference type="InterPro" id="IPR050519">
    <property type="entry name" value="Glycosyltransf_28_UgtP"/>
</dbReference>
<proteinExistence type="inferred from homology"/>
<reference evidence="7" key="1">
    <citation type="submission" date="2020-08" db="EMBL/GenBank/DDBJ databases">
        <title>Genome public.</title>
        <authorList>
            <person name="Liu C."/>
            <person name="Sun Q."/>
        </authorList>
    </citation>
    <scope>NUCLEOTIDE SEQUENCE</scope>
    <source>
        <strain evidence="7">NSJ-44</strain>
    </source>
</reference>
<dbReference type="Proteomes" id="UP000654279">
    <property type="component" value="Unassembled WGS sequence"/>
</dbReference>
<feature type="domain" description="Glycosyl transferase family 28 C-terminal" evidence="5">
    <location>
        <begin position="218"/>
        <end position="347"/>
    </location>
</feature>
<comment type="subcellular location">
    <subcellularLocation>
        <location evidence="1">Membrane</location>
    </subcellularLocation>
</comment>
<dbReference type="SUPFAM" id="SSF53756">
    <property type="entry name" value="UDP-Glycosyltransferase/glycogen phosphorylase"/>
    <property type="match status" value="1"/>
</dbReference>
<dbReference type="Gene3D" id="3.40.50.2000">
    <property type="entry name" value="Glycogen Phosphorylase B"/>
    <property type="match status" value="1"/>
</dbReference>
<organism evidence="7 8">
    <name type="scientific">Luoshenia tenuis</name>
    <dbReference type="NCBI Taxonomy" id="2763654"/>
    <lineage>
        <taxon>Bacteria</taxon>
        <taxon>Bacillati</taxon>
        <taxon>Bacillota</taxon>
        <taxon>Clostridia</taxon>
        <taxon>Christensenellales</taxon>
        <taxon>Christensenellaceae</taxon>
        <taxon>Luoshenia</taxon>
    </lineage>
</organism>
<evidence type="ECO:0000313" key="7">
    <source>
        <dbReference type="EMBL" id="MBC8530077.1"/>
    </source>
</evidence>
<comment type="similarity">
    <text evidence="2">Belongs to the glycosyltransferase 28 family.</text>
</comment>
<evidence type="ECO:0000256" key="3">
    <source>
        <dbReference type="ARBA" id="ARBA00022676"/>
    </source>
</evidence>
<dbReference type="InterPro" id="IPR007235">
    <property type="entry name" value="Glyco_trans_28_C"/>
</dbReference>
<dbReference type="GO" id="GO:0016020">
    <property type="term" value="C:membrane"/>
    <property type="evidence" value="ECO:0007669"/>
    <property type="project" value="UniProtKB-SubCell"/>
</dbReference>
<keyword evidence="8" id="KW-1185">Reference proteome</keyword>
<protein>
    <submittedName>
        <fullName evidence="7">Glycosyltransferase</fullName>
    </submittedName>
</protein>